<comment type="cofactor">
    <cofactor evidence="7">
        <name>Mg(2+)</name>
        <dbReference type="ChEBI" id="CHEBI:18420"/>
    </cofactor>
    <text evidence="7">Binds 2 Mg(2+) ions per subunit.</text>
</comment>
<dbReference type="GO" id="GO:0005524">
    <property type="term" value="F:ATP binding"/>
    <property type="evidence" value="ECO:0007669"/>
    <property type="project" value="UniProtKB-KW"/>
</dbReference>
<dbReference type="InterPro" id="IPR001637">
    <property type="entry name" value="Gln_synth_I_adenylation_site"/>
</dbReference>
<dbReference type="PROSITE" id="PS51986">
    <property type="entry name" value="GS_BETA_GRASP"/>
    <property type="match status" value="1"/>
</dbReference>
<comment type="subunit">
    <text evidence="11">Oligomer of 12 subunits arranged in the form of two hexagons.</text>
</comment>
<dbReference type="InterPro" id="IPR014746">
    <property type="entry name" value="Gln_synth/guanido_kin_cat_dom"/>
</dbReference>
<dbReference type="InterPro" id="IPR008146">
    <property type="entry name" value="Gln_synth_cat_dom"/>
</dbReference>
<dbReference type="AlphaFoldDB" id="A0AAV3EX03"/>
<dbReference type="RefSeq" id="WP_005416968.1">
    <property type="nucleotide sequence ID" value="NZ_CM001400.1"/>
</dbReference>
<dbReference type="Pfam" id="PF00120">
    <property type="entry name" value="Gln-synt_C"/>
    <property type="match status" value="1"/>
</dbReference>
<dbReference type="Pfam" id="PF03951">
    <property type="entry name" value="Gln-synt_N"/>
    <property type="match status" value="1"/>
</dbReference>
<evidence type="ECO:0000256" key="3">
    <source>
        <dbReference type="ARBA" id="ARBA00021364"/>
    </source>
</evidence>
<keyword evidence="7" id="KW-0460">Magnesium</keyword>
<dbReference type="GO" id="GO:0019740">
    <property type="term" value="P:nitrogen utilization"/>
    <property type="evidence" value="ECO:0007669"/>
    <property type="project" value="TreeGrafter"/>
</dbReference>
<accession>A0AAV3EX03</accession>
<comment type="subcellular location">
    <subcellularLocation>
        <location evidence="11">Cytoplasm</location>
    </subcellularLocation>
</comment>
<evidence type="ECO:0000259" key="14">
    <source>
        <dbReference type="PROSITE" id="PS51987"/>
    </source>
</evidence>
<feature type="binding site" evidence="7">
    <location>
        <position position="130"/>
    </location>
    <ligand>
        <name>Mg(2+)</name>
        <dbReference type="ChEBI" id="CHEBI:18420"/>
        <label>1</label>
    </ligand>
</feature>
<feature type="binding site" evidence="7">
    <location>
        <position position="221"/>
    </location>
    <ligand>
        <name>Mg(2+)</name>
        <dbReference type="ChEBI" id="CHEBI:18420"/>
        <label>1</label>
    </ligand>
</feature>
<evidence type="ECO:0000256" key="12">
    <source>
        <dbReference type="RuleBase" id="RU004356"/>
    </source>
</evidence>
<dbReference type="NCBIfam" id="TIGR00653">
    <property type="entry name" value="GlnA"/>
    <property type="match status" value="1"/>
</dbReference>
<dbReference type="NCBIfam" id="NF007006">
    <property type="entry name" value="PRK09469.1"/>
    <property type="match status" value="1"/>
</dbReference>
<evidence type="ECO:0000256" key="1">
    <source>
        <dbReference type="ARBA" id="ARBA00009897"/>
    </source>
</evidence>
<reference evidence="15 16" key="1">
    <citation type="journal article" date="2012" name="J. Bacteriol.">
        <title>Draft Genome Sequence of Vibrio fischeri SR5, a Strain Isolated from the Light Organ of the Mediterranean Squid Sepiola robusta.</title>
        <authorList>
            <person name="Gyllborg M.C."/>
            <person name="Sahl J.W."/>
            <person name="Cronin D.C.III."/>
            <person name="Rasko D.A."/>
            <person name="Mandel M.J."/>
        </authorList>
    </citation>
    <scope>NUCLEOTIDE SEQUENCE [LARGE SCALE GENOMIC DNA]</scope>
    <source>
        <strain evidence="15 16">SR5</strain>
    </source>
</reference>
<feature type="binding site" evidence="5">
    <location>
        <position position="340"/>
    </location>
    <ligand>
        <name>L-glutamate</name>
        <dbReference type="ChEBI" id="CHEBI:29985"/>
    </ligand>
</feature>
<feature type="binding site" evidence="7">
    <location>
        <position position="213"/>
    </location>
    <ligand>
        <name>Mg(2+)</name>
        <dbReference type="ChEBI" id="CHEBI:18420"/>
        <label>1</label>
    </ligand>
</feature>
<feature type="binding site" evidence="5">
    <location>
        <begin position="265"/>
        <end position="266"/>
    </location>
    <ligand>
        <name>L-glutamate</name>
        <dbReference type="ChEBI" id="CHEBI:29985"/>
    </ligand>
</feature>
<dbReference type="GO" id="GO:0006542">
    <property type="term" value="P:glutamine biosynthetic process"/>
    <property type="evidence" value="ECO:0007669"/>
    <property type="project" value="InterPro"/>
</dbReference>
<dbReference type="InterPro" id="IPR036651">
    <property type="entry name" value="Gln_synt_N_sf"/>
</dbReference>
<dbReference type="Gene3D" id="3.30.590.10">
    <property type="entry name" value="Glutamine synthetase/guanido kinase, catalytic domain"/>
    <property type="match status" value="1"/>
</dbReference>
<feature type="domain" description="GS catalytic" evidence="14">
    <location>
        <begin position="105"/>
        <end position="469"/>
    </location>
</feature>
<dbReference type="GO" id="GO:0005737">
    <property type="term" value="C:cytoplasm"/>
    <property type="evidence" value="ECO:0007669"/>
    <property type="project" value="UniProtKB-SubCell"/>
</dbReference>
<keyword evidence="12 15" id="KW-0436">Ligase</keyword>
<evidence type="ECO:0000256" key="9">
    <source>
        <dbReference type="PROSITE-ProRule" id="PRU01330"/>
    </source>
</evidence>
<feature type="binding site" evidence="6">
    <location>
        <position position="340"/>
    </location>
    <ligand>
        <name>ATP</name>
        <dbReference type="ChEBI" id="CHEBI:30616"/>
    </ligand>
</feature>
<evidence type="ECO:0000256" key="11">
    <source>
        <dbReference type="RuleBase" id="RU000387"/>
    </source>
</evidence>
<gene>
    <name evidence="15" type="primary">glnA</name>
    <name evidence="15" type="ORF">VFSR5_0099</name>
</gene>
<name>A0AAV3EX03_ALIFS</name>
<protein>
    <recommendedName>
        <fullName evidence="3 12">Glutamine synthetase</fullName>
        <ecNumber evidence="2 12">6.3.1.2</ecNumber>
    </recommendedName>
</protein>
<dbReference type="EC" id="6.3.1.2" evidence="2 12"/>
<organism evidence="15 16">
    <name type="scientific">Aliivibrio fischeri SR5</name>
    <dbReference type="NCBI Taxonomy" id="1088719"/>
    <lineage>
        <taxon>Bacteria</taxon>
        <taxon>Pseudomonadati</taxon>
        <taxon>Pseudomonadota</taxon>
        <taxon>Gammaproteobacteria</taxon>
        <taxon>Vibrionales</taxon>
        <taxon>Vibrionaceae</taxon>
        <taxon>Aliivibrio</taxon>
    </lineage>
</organism>
<evidence type="ECO:0000256" key="5">
    <source>
        <dbReference type="PIRSR" id="PIRSR604809-1"/>
    </source>
</evidence>
<dbReference type="PANTHER" id="PTHR43407:SF2">
    <property type="entry name" value="GLUTAMINE SYNTHETASE"/>
    <property type="match status" value="1"/>
</dbReference>
<feature type="binding site" evidence="5">
    <location>
        <position position="328"/>
    </location>
    <ligand>
        <name>L-glutamate</name>
        <dbReference type="ChEBI" id="CHEBI:29985"/>
    </ligand>
</feature>
<comment type="catalytic activity">
    <reaction evidence="4 12">
        <text>L-glutamate + NH4(+) + ATP = L-glutamine + ADP + phosphate + H(+)</text>
        <dbReference type="Rhea" id="RHEA:16169"/>
        <dbReference type="ChEBI" id="CHEBI:15378"/>
        <dbReference type="ChEBI" id="CHEBI:28938"/>
        <dbReference type="ChEBI" id="CHEBI:29985"/>
        <dbReference type="ChEBI" id="CHEBI:30616"/>
        <dbReference type="ChEBI" id="CHEBI:43474"/>
        <dbReference type="ChEBI" id="CHEBI:58359"/>
        <dbReference type="ChEBI" id="CHEBI:456216"/>
        <dbReference type="EC" id="6.3.1.2"/>
    </reaction>
</comment>
<feature type="modified residue" description="O-AMP-tyrosine" evidence="8">
    <location>
        <position position="398"/>
    </location>
</feature>
<feature type="binding site" evidence="6">
    <location>
        <position position="353"/>
    </location>
    <ligand>
        <name>ATP</name>
        <dbReference type="ChEBI" id="CHEBI:30616"/>
    </ligand>
</feature>
<dbReference type="SUPFAM" id="SSF55931">
    <property type="entry name" value="Glutamine synthetase/guanido kinase"/>
    <property type="match status" value="1"/>
</dbReference>
<dbReference type="PROSITE" id="PS51987">
    <property type="entry name" value="GS_CATALYTIC"/>
    <property type="match status" value="1"/>
</dbReference>
<dbReference type="InterPro" id="IPR027303">
    <property type="entry name" value="Gln_synth_gly_rich_site"/>
</dbReference>
<dbReference type="SUPFAM" id="SSF54368">
    <property type="entry name" value="Glutamine synthetase, N-terminal domain"/>
    <property type="match status" value="1"/>
</dbReference>
<dbReference type="InterPro" id="IPR027302">
    <property type="entry name" value="Gln_synth_N_conserv_site"/>
</dbReference>
<evidence type="ECO:0000256" key="4">
    <source>
        <dbReference type="ARBA" id="ARBA00049436"/>
    </source>
</evidence>
<keyword evidence="11" id="KW-0963">Cytoplasm</keyword>
<dbReference type="EMBL" id="AHIH01000001">
    <property type="protein sequence ID" value="EHN71475.1"/>
    <property type="molecule type" value="Genomic_DNA"/>
</dbReference>
<dbReference type="FunFam" id="3.30.590.10:FF:000001">
    <property type="entry name" value="Glutamine synthetase"/>
    <property type="match status" value="1"/>
</dbReference>
<evidence type="ECO:0000256" key="7">
    <source>
        <dbReference type="PIRSR" id="PIRSR604809-3"/>
    </source>
</evidence>
<comment type="similarity">
    <text evidence="1 9 10">Belongs to the glutamine synthetase family.</text>
</comment>
<evidence type="ECO:0000259" key="13">
    <source>
        <dbReference type="PROSITE" id="PS51986"/>
    </source>
</evidence>
<evidence type="ECO:0000313" key="15">
    <source>
        <dbReference type="EMBL" id="EHN71475.1"/>
    </source>
</evidence>
<dbReference type="SMART" id="SM01230">
    <property type="entry name" value="Gln-synt_C"/>
    <property type="match status" value="1"/>
</dbReference>
<dbReference type="PROSITE" id="PS00180">
    <property type="entry name" value="GLNA_1"/>
    <property type="match status" value="1"/>
</dbReference>
<evidence type="ECO:0000256" key="2">
    <source>
        <dbReference type="ARBA" id="ARBA00012937"/>
    </source>
</evidence>
<keyword evidence="7" id="KW-0479">Metal-binding</keyword>
<dbReference type="PROSITE" id="PS00181">
    <property type="entry name" value="GLNA_ATP"/>
    <property type="match status" value="1"/>
</dbReference>
<evidence type="ECO:0000313" key="16">
    <source>
        <dbReference type="Proteomes" id="UP000004521"/>
    </source>
</evidence>
<dbReference type="Gene3D" id="3.10.20.70">
    <property type="entry name" value="Glutamine synthetase, N-terminal domain"/>
    <property type="match status" value="1"/>
</dbReference>
<dbReference type="PANTHER" id="PTHR43407">
    <property type="entry name" value="GLUTAMINE SYNTHETASE"/>
    <property type="match status" value="1"/>
</dbReference>
<feature type="binding site" evidence="7">
    <location>
        <position position="358"/>
    </location>
    <ligand>
        <name>Mg(2+)</name>
        <dbReference type="ChEBI" id="CHEBI:18420"/>
        <label>1</label>
    </ligand>
</feature>
<keyword evidence="6 12" id="KW-0547">Nucleotide-binding</keyword>
<dbReference type="FunFam" id="3.10.20.70:FF:000001">
    <property type="entry name" value="Glutamine synthetase"/>
    <property type="match status" value="1"/>
</dbReference>
<dbReference type="GO" id="GO:0004356">
    <property type="term" value="F:glutamine synthetase activity"/>
    <property type="evidence" value="ECO:0007669"/>
    <property type="project" value="UniProtKB-EC"/>
</dbReference>
<proteinExistence type="inferred from homology"/>
<feature type="binding site" evidence="5">
    <location>
        <position position="322"/>
    </location>
    <ligand>
        <name>L-glutamate</name>
        <dbReference type="ChEBI" id="CHEBI:29985"/>
    </ligand>
</feature>
<dbReference type="Proteomes" id="UP000004521">
    <property type="component" value="Chromosome I"/>
</dbReference>
<comment type="caution">
    <text evidence="15">The sequence shown here is derived from an EMBL/GenBank/DDBJ whole genome shotgun (WGS) entry which is preliminary data.</text>
</comment>
<feature type="binding site" evidence="7">
    <location>
        <position position="270"/>
    </location>
    <ligand>
        <name>Mg(2+)</name>
        <dbReference type="ChEBI" id="CHEBI:18420"/>
        <label>1</label>
    </ligand>
</feature>
<keyword evidence="8" id="KW-0597">Phosphoprotein</keyword>
<feature type="binding site" evidence="7">
    <location>
        <position position="132"/>
    </location>
    <ligand>
        <name>Mg(2+)</name>
        <dbReference type="ChEBI" id="CHEBI:18420"/>
        <label>1</label>
    </ligand>
</feature>
<evidence type="ECO:0000256" key="10">
    <source>
        <dbReference type="RuleBase" id="RU000384"/>
    </source>
</evidence>
<evidence type="ECO:0000256" key="6">
    <source>
        <dbReference type="PIRSR" id="PIRSR604809-2"/>
    </source>
</evidence>
<dbReference type="InterPro" id="IPR004809">
    <property type="entry name" value="Gln_synth_I"/>
</dbReference>
<evidence type="ECO:0000256" key="8">
    <source>
        <dbReference type="PIRSR" id="PIRSR604809-50"/>
    </source>
</evidence>
<feature type="domain" description="GS beta-grasp" evidence="13">
    <location>
        <begin position="13"/>
        <end position="100"/>
    </location>
</feature>
<keyword evidence="6 12" id="KW-0067">ATP-binding</keyword>
<dbReference type="PROSITE" id="PS00182">
    <property type="entry name" value="GLNA_ADENYLATION"/>
    <property type="match status" value="1"/>
</dbReference>
<dbReference type="InterPro" id="IPR008147">
    <property type="entry name" value="Gln_synt_N"/>
</dbReference>
<feature type="binding site" evidence="5">
    <location>
        <position position="360"/>
    </location>
    <ligand>
        <name>L-glutamate</name>
        <dbReference type="ChEBI" id="CHEBI:29985"/>
    </ligand>
</feature>
<dbReference type="GO" id="GO:0046872">
    <property type="term" value="F:metal ion binding"/>
    <property type="evidence" value="ECO:0007669"/>
    <property type="project" value="UniProtKB-KW"/>
</dbReference>
<dbReference type="GO" id="GO:0016020">
    <property type="term" value="C:membrane"/>
    <property type="evidence" value="ECO:0007669"/>
    <property type="project" value="TreeGrafter"/>
</dbReference>
<sequence length="469" mass="51495">MSVENVLALIQENEVKFIDLRFTDTKGKEQHISIPSHQIDADFFEEGKMFDGSSVAGWKGINESDMVMMPDPASAVLDPFTEDSTLNIRCDILEPATLQGYDRDPRSIAKRSEEYMRSTGIADTVLIGPEPEFFLFDDVKFNTDMSGSFFKIDDIEAAWNTGSDIEGGNKGHRPGVKGGYFPVAPVDSSQDIRSAMCLIMEEMGLVVEAHHHEVATAGQNEIATRFNTLTTKADETQIYKYVVHNVAHAFGKTATFMPKPLVGDNGSGMHVHQSLAKDGVNLFAGDKYGGLSEMAIYYIGGIIKHARAINAFANPSTNSYKRLVPGFEAPVMLAYSARNRSASIRIPVVPSPKARRIEVRFGDPAANPYLCYSAMLMAGLDGIKNKIHPGEAMDKDLYDLPAEEAAEIPTVAESLDIALKALDEDREFLTAGGVFSDDFIDSYIGLKSQDVEAINTAVHPLEFEMYYSV</sequence>
<feature type="binding site" evidence="6">
    <location>
        <begin position="272"/>
        <end position="274"/>
    </location>
    <ligand>
        <name>ATP</name>
        <dbReference type="ChEBI" id="CHEBI:30616"/>
    </ligand>
</feature>
<feature type="binding site" evidence="6">
    <location>
        <position position="208"/>
    </location>
    <ligand>
        <name>ATP</name>
        <dbReference type="ChEBI" id="CHEBI:30616"/>
    </ligand>
</feature>